<dbReference type="Pfam" id="PF18975">
    <property type="entry name" value="DUF5711"/>
    <property type="match status" value="1"/>
</dbReference>
<proteinExistence type="predicted"/>
<reference evidence="2 3" key="1">
    <citation type="submission" date="2019-08" db="EMBL/GenBank/DDBJ databases">
        <title>In-depth cultivation of the pig gut microbiome towards novel bacterial diversity and tailored functional studies.</title>
        <authorList>
            <person name="Wylensek D."/>
            <person name="Hitch T.C.A."/>
            <person name="Clavel T."/>
        </authorList>
    </citation>
    <scope>NUCLEOTIDE SEQUENCE [LARGE SCALE GENOMIC DNA]</scope>
    <source>
        <strain evidence="2 3">Med78-601-WT-4W-RMD-3</strain>
    </source>
</reference>
<dbReference type="EMBL" id="VULR01000008">
    <property type="protein sequence ID" value="MSS43414.1"/>
    <property type="molecule type" value="Genomic_DNA"/>
</dbReference>
<dbReference type="InterPro" id="IPR043765">
    <property type="entry name" value="DUF5711"/>
</dbReference>
<dbReference type="OrthoDB" id="1706812at2"/>
<dbReference type="Proteomes" id="UP000462760">
    <property type="component" value="Unassembled WGS sequence"/>
</dbReference>
<dbReference type="SUPFAM" id="SSF50998">
    <property type="entry name" value="Quinoprotein alcohol dehydrogenase-like"/>
    <property type="match status" value="1"/>
</dbReference>
<gene>
    <name evidence="2" type="ORF">FYJ27_06665</name>
</gene>
<name>A0A844FHF6_9FIRM</name>
<evidence type="ECO:0008006" key="4">
    <source>
        <dbReference type="Google" id="ProtNLM"/>
    </source>
</evidence>
<organism evidence="2 3">
    <name type="scientific">Anaerosalibacter bizertensis</name>
    <dbReference type="NCBI Taxonomy" id="932217"/>
    <lineage>
        <taxon>Bacteria</taxon>
        <taxon>Bacillati</taxon>
        <taxon>Bacillota</taxon>
        <taxon>Tissierellia</taxon>
        <taxon>Tissierellales</taxon>
        <taxon>Sporanaerobacteraceae</taxon>
        <taxon>Anaerosalibacter</taxon>
    </lineage>
</organism>
<evidence type="ECO:0000256" key="1">
    <source>
        <dbReference type="SAM" id="MobiDB-lite"/>
    </source>
</evidence>
<dbReference type="InterPro" id="IPR011047">
    <property type="entry name" value="Quinoprotein_ADH-like_sf"/>
</dbReference>
<accession>A0A844FHF6</accession>
<protein>
    <recommendedName>
        <fullName evidence="4">Outer membrane protein assembly factor BamB</fullName>
    </recommendedName>
</protein>
<evidence type="ECO:0000313" key="2">
    <source>
        <dbReference type="EMBL" id="MSS43414.1"/>
    </source>
</evidence>
<feature type="region of interest" description="Disordered" evidence="1">
    <location>
        <begin position="1"/>
        <end position="34"/>
    </location>
</feature>
<sequence>MAKRKKRSLNTRSNMSQVNIVNVNQKSKKNKKTKKNNNKKKFKLFILIFIFAVLILSNKDFLQKILPSSSNKTLQVIQKYPTNQEEEVRFYDDLLIKWNGKSIIALNKDGTSKWEKEINFENPLVFLGTDTIYICEGNTGDLYFLDLDGRSLNRIQMESHIKKIVEKDGLIFITLETEDGEKLTIMDKEGVVQNNILLEDKRLLNFSANEDKTNIVLSTLGIEKGDLNSKLIFYKEKGEYVSELDFNEEIIISMEFVDENSIVVFTDSRLYFVEEGNTLWKRDMEHIKDMYVNTEDKDIYILTTNTLEVISYKNKVEESISLNGEYNKVEGFNKGVLLVGDNKIIGINNGRENLKYDTQEKIENVIINDSDIILFANNRINIMTEKKINR</sequence>
<dbReference type="RefSeq" id="WP_154484100.1">
    <property type="nucleotide sequence ID" value="NZ_VULR01000008.1"/>
</dbReference>
<dbReference type="AlphaFoldDB" id="A0A844FHF6"/>
<evidence type="ECO:0000313" key="3">
    <source>
        <dbReference type="Proteomes" id="UP000462760"/>
    </source>
</evidence>
<comment type="caution">
    <text evidence="2">The sequence shown here is derived from an EMBL/GenBank/DDBJ whole genome shotgun (WGS) entry which is preliminary data.</text>
</comment>